<feature type="transmembrane region" description="Helical" evidence="6">
    <location>
        <begin position="31"/>
        <end position="48"/>
    </location>
</feature>
<keyword evidence="2" id="KW-1003">Cell membrane</keyword>
<dbReference type="SUPFAM" id="SSF103481">
    <property type="entry name" value="Multidrug resistance efflux transporter EmrE"/>
    <property type="match status" value="2"/>
</dbReference>
<dbReference type="RefSeq" id="WP_155305417.1">
    <property type="nucleotide sequence ID" value="NZ_AP021875.1"/>
</dbReference>
<accession>A0A5K7Z8X0</accession>
<feature type="transmembrane region" description="Helical" evidence="6">
    <location>
        <begin position="210"/>
        <end position="231"/>
    </location>
</feature>
<dbReference type="OrthoDB" id="5416392at2"/>
<feature type="transmembrane region" description="Helical" evidence="6">
    <location>
        <begin position="68"/>
        <end position="86"/>
    </location>
</feature>
<feature type="transmembrane region" description="Helical" evidence="6">
    <location>
        <begin position="148"/>
        <end position="168"/>
    </location>
</feature>
<feature type="domain" description="EamA" evidence="7">
    <location>
        <begin position="149"/>
        <end position="285"/>
    </location>
</feature>
<feature type="transmembrane region" description="Helical" evidence="6">
    <location>
        <begin position="92"/>
        <end position="111"/>
    </location>
</feature>
<dbReference type="Proteomes" id="UP000427769">
    <property type="component" value="Chromosome"/>
</dbReference>
<organism evidence="8 9">
    <name type="scientific">Desulfosarcina widdelii</name>
    <dbReference type="NCBI Taxonomy" id="947919"/>
    <lineage>
        <taxon>Bacteria</taxon>
        <taxon>Pseudomonadati</taxon>
        <taxon>Thermodesulfobacteriota</taxon>
        <taxon>Desulfobacteria</taxon>
        <taxon>Desulfobacterales</taxon>
        <taxon>Desulfosarcinaceae</taxon>
        <taxon>Desulfosarcina</taxon>
    </lineage>
</organism>
<evidence type="ECO:0000313" key="8">
    <source>
        <dbReference type="EMBL" id="BBO76599.1"/>
    </source>
</evidence>
<name>A0A5K7Z8X0_9BACT</name>
<dbReference type="KEGG" id="dwd:DSCW_40160"/>
<feature type="transmembrane region" description="Helical" evidence="6">
    <location>
        <begin position="268"/>
        <end position="288"/>
    </location>
</feature>
<feature type="transmembrane region" description="Helical" evidence="6">
    <location>
        <begin position="180"/>
        <end position="198"/>
    </location>
</feature>
<feature type="domain" description="EamA" evidence="7">
    <location>
        <begin position="3"/>
        <end position="134"/>
    </location>
</feature>
<proteinExistence type="predicted"/>
<evidence type="ECO:0000256" key="3">
    <source>
        <dbReference type="ARBA" id="ARBA00022692"/>
    </source>
</evidence>
<evidence type="ECO:0000256" key="5">
    <source>
        <dbReference type="ARBA" id="ARBA00023136"/>
    </source>
</evidence>
<evidence type="ECO:0000313" key="9">
    <source>
        <dbReference type="Proteomes" id="UP000427769"/>
    </source>
</evidence>
<feature type="transmembrane region" description="Helical" evidence="6">
    <location>
        <begin position="118"/>
        <end position="136"/>
    </location>
</feature>
<feature type="transmembrane region" description="Helical" evidence="6">
    <location>
        <begin position="243"/>
        <end position="262"/>
    </location>
</feature>
<evidence type="ECO:0000256" key="1">
    <source>
        <dbReference type="ARBA" id="ARBA00004651"/>
    </source>
</evidence>
<dbReference type="EMBL" id="AP021875">
    <property type="protein sequence ID" value="BBO76599.1"/>
    <property type="molecule type" value="Genomic_DNA"/>
</dbReference>
<dbReference type="Pfam" id="PF00892">
    <property type="entry name" value="EamA"/>
    <property type="match status" value="2"/>
</dbReference>
<protein>
    <submittedName>
        <fullName evidence="8">Membrane protein</fullName>
    </submittedName>
</protein>
<dbReference type="InterPro" id="IPR050638">
    <property type="entry name" value="AA-Vitamin_Transporters"/>
</dbReference>
<dbReference type="InterPro" id="IPR000620">
    <property type="entry name" value="EamA_dom"/>
</dbReference>
<keyword evidence="5 6" id="KW-0472">Membrane</keyword>
<dbReference type="PANTHER" id="PTHR32322:SF18">
    <property type="entry name" value="S-ADENOSYLMETHIONINE_S-ADENOSYLHOMOCYSTEINE TRANSPORTER"/>
    <property type="match status" value="1"/>
</dbReference>
<dbReference type="AlphaFoldDB" id="A0A5K7Z8X0"/>
<keyword evidence="3 6" id="KW-0812">Transmembrane</keyword>
<gene>
    <name evidence="8" type="ORF">DSCW_40160</name>
</gene>
<dbReference type="InterPro" id="IPR037185">
    <property type="entry name" value="EmrE-like"/>
</dbReference>
<dbReference type="PANTHER" id="PTHR32322">
    <property type="entry name" value="INNER MEMBRANE TRANSPORTER"/>
    <property type="match status" value="1"/>
</dbReference>
<evidence type="ECO:0000256" key="6">
    <source>
        <dbReference type="SAM" id="Phobius"/>
    </source>
</evidence>
<keyword evidence="4 6" id="KW-1133">Transmembrane helix</keyword>
<keyword evidence="9" id="KW-1185">Reference proteome</keyword>
<sequence>MKTYAALVATMVFWGLSFVATKVALESVPTFTLVFIRFSLAALFFLVIRQGRKWPAFHGRDRLKMALLALFEPGLYFIFETIGLQYTTAPKTALIIATVPLVVLLLSAVMLGERTNRIVAIGIGLSFCGIALLVVGDPEFGLTLEGSLLGDLLIGGAVVSAALYMVFARDLGRSYSSLEITFVQIVYGAAFYSLFFLWELPSIEWTAITLKSALAVGYLTVFATVGAFLCYNFALSQVPASKAAVFVNGIPVVTAIGAWVLLDERLTPIQAGGGALVLAAVFLTNLPARKRGSSKGRRAGHCSPVQK</sequence>
<dbReference type="GO" id="GO:0005886">
    <property type="term" value="C:plasma membrane"/>
    <property type="evidence" value="ECO:0007669"/>
    <property type="project" value="UniProtKB-SubCell"/>
</dbReference>
<comment type="subcellular location">
    <subcellularLocation>
        <location evidence="1">Cell membrane</location>
        <topology evidence="1">Multi-pass membrane protein</topology>
    </subcellularLocation>
</comment>
<evidence type="ECO:0000259" key="7">
    <source>
        <dbReference type="Pfam" id="PF00892"/>
    </source>
</evidence>
<reference evidence="8 9" key="1">
    <citation type="submission" date="2019-11" db="EMBL/GenBank/DDBJ databases">
        <title>Comparative genomics of hydrocarbon-degrading Desulfosarcina strains.</title>
        <authorList>
            <person name="Watanabe M."/>
            <person name="Kojima H."/>
            <person name="Fukui M."/>
        </authorList>
    </citation>
    <scope>NUCLEOTIDE SEQUENCE [LARGE SCALE GENOMIC DNA]</scope>
    <source>
        <strain evidence="8 9">PP31</strain>
    </source>
</reference>
<evidence type="ECO:0000256" key="2">
    <source>
        <dbReference type="ARBA" id="ARBA00022475"/>
    </source>
</evidence>
<dbReference type="Gene3D" id="1.10.3730.20">
    <property type="match status" value="1"/>
</dbReference>
<evidence type="ECO:0000256" key="4">
    <source>
        <dbReference type="ARBA" id="ARBA00022989"/>
    </source>
</evidence>